<dbReference type="InterPro" id="IPR052709">
    <property type="entry name" value="Transposase-MT_Hybrid"/>
</dbReference>
<dbReference type="PANTHER" id="PTHR46060">
    <property type="entry name" value="MARINER MOS1 TRANSPOSASE-LIKE PROTEIN"/>
    <property type="match status" value="1"/>
</dbReference>
<dbReference type="Pfam" id="PF01359">
    <property type="entry name" value="Transposase_1"/>
    <property type="match status" value="1"/>
</dbReference>
<dbReference type="InterPro" id="IPR001888">
    <property type="entry name" value="Transposase_1"/>
</dbReference>
<dbReference type="InterPro" id="IPR036397">
    <property type="entry name" value="RNaseH_sf"/>
</dbReference>
<dbReference type="GO" id="GO:0003676">
    <property type="term" value="F:nucleic acid binding"/>
    <property type="evidence" value="ECO:0007669"/>
    <property type="project" value="InterPro"/>
</dbReference>
<evidence type="ECO:0008006" key="3">
    <source>
        <dbReference type="Google" id="ProtNLM"/>
    </source>
</evidence>
<organism evidence="1 2">
    <name type="scientific">Scylla paramamosain</name>
    <name type="common">Mud crab</name>
    <dbReference type="NCBI Taxonomy" id="85552"/>
    <lineage>
        <taxon>Eukaryota</taxon>
        <taxon>Metazoa</taxon>
        <taxon>Ecdysozoa</taxon>
        <taxon>Arthropoda</taxon>
        <taxon>Crustacea</taxon>
        <taxon>Multicrustacea</taxon>
        <taxon>Malacostraca</taxon>
        <taxon>Eumalacostraca</taxon>
        <taxon>Eucarida</taxon>
        <taxon>Decapoda</taxon>
        <taxon>Pleocyemata</taxon>
        <taxon>Brachyura</taxon>
        <taxon>Eubrachyura</taxon>
        <taxon>Portunoidea</taxon>
        <taxon>Portunidae</taxon>
        <taxon>Portuninae</taxon>
        <taxon>Scylla</taxon>
    </lineage>
</organism>
<proteinExistence type="predicted"/>
<dbReference type="Gene3D" id="3.30.420.10">
    <property type="entry name" value="Ribonuclease H-like superfamily/Ribonuclease H"/>
    <property type="match status" value="1"/>
</dbReference>
<reference evidence="1 2" key="1">
    <citation type="submission" date="2023-03" db="EMBL/GenBank/DDBJ databases">
        <title>High-quality genome of Scylla paramamosain provides insights in environmental adaptation.</title>
        <authorList>
            <person name="Zhang L."/>
        </authorList>
    </citation>
    <scope>NUCLEOTIDE SEQUENCE [LARGE SCALE GENOMIC DNA]</scope>
    <source>
        <strain evidence="1">LZ_2023a</strain>
        <tissue evidence="1">Muscle</tissue>
    </source>
</reference>
<keyword evidence="2" id="KW-1185">Reference proteome</keyword>
<dbReference type="AlphaFoldDB" id="A0AAW0UDG5"/>
<name>A0AAW0UDG5_SCYPA</name>
<sequence length="177" mass="20221">MPHRMTLSSTGIVSSSVVGHRWKRLPFPGDHSPLLMKTSVEVAILEDRHITVRQLAQDVKTKAQSKQWKHYDSPPPKKACVQPSAGKVMLTIFWDQRGVVMMDFLAKGITINGTYYASLLQKLREAIKTERRGMLTKGVRLLQDNARFTTRMLPRRKHGPEAMKFFLTPLLSRPRTI</sequence>
<comment type="caution">
    <text evidence="1">The sequence shown here is derived from an EMBL/GenBank/DDBJ whole genome shotgun (WGS) entry which is preliminary data.</text>
</comment>
<accession>A0AAW0UDG5</accession>
<dbReference type="Proteomes" id="UP001487740">
    <property type="component" value="Unassembled WGS sequence"/>
</dbReference>
<protein>
    <recommendedName>
        <fullName evidence="3">Transposase</fullName>
    </recommendedName>
</protein>
<evidence type="ECO:0000313" key="2">
    <source>
        <dbReference type="Proteomes" id="UP001487740"/>
    </source>
</evidence>
<evidence type="ECO:0000313" key="1">
    <source>
        <dbReference type="EMBL" id="KAK8398157.1"/>
    </source>
</evidence>
<dbReference type="EMBL" id="JARAKH010000012">
    <property type="protein sequence ID" value="KAK8398157.1"/>
    <property type="molecule type" value="Genomic_DNA"/>
</dbReference>
<gene>
    <name evidence="1" type="ORF">O3P69_003826</name>
</gene>
<dbReference type="PANTHER" id="PTHR46060:SF1">
    <property type="entry name" value="MARINER MOS1 TRANSPOSASE-LIKE PROTEIN"/>
    <property type="match status" value="1"/>
</dbReference>